<dbReference type="InterPro" id="IPR022742">
    <property type="entry name" value="Hydrolase_4"/>
</dbReference>
<reference evidence="2 3" key="1">
    <citation type="submission" date="2024-04" db="EMBL/GenBank/DDBJ databases">
        <title>Draft genome sequence of Sessilibacter corallicola NBRC 116591.</title>
        <authorList>
            <person name="Miyakawa T."/>
            <person name="Kusuya Y."/>
            <person name="Miura T."/>
        </authorList>
    </citation>
    <scope>NUCLEOTIDE SEQUENCE [LARGE SCALE GENOMIC DNA]</scope>
    <source>
        <strain evidence="2 3">KU-00831-HH</strain>
    </source>
</reference>
<keyword evidence="2" id="KW-0378">Hydrolase</keyword>
<dbReference type="RefSeq" id="WP_353301656.1">
    <property type="nucleotide sequence ID" value="NZ_BAABWN010000002.1"/>
</dbReference>
<dbReference type="PANTHER" id="PTHR43265">
    <property type="entry name" value="ESTERASE ESTD"/>
    <property type="match status" value="1"/>
</dbReference>
<dbReference type="Gene3D" id="3.40.50.1820">
    <property type="entry name" value="alpha/beta hydrolase"/>
    <property type="match status" value="1"/>
</dbReference>
<dbReference type="Pfam" id="PF12146">
    <property type="entry name" value="Hydrolase_4"/>
    <property type="match status" value="1"/>
</dbReference>
<name>A0ABQ0A588_9GAMM</name>
<dbReference type="InterPro" id="IPR029058">
    <property type="entry name" value="AB_hydrolase_fold"/>
</dbReference>
<evidence type="ECO:0000259" key="1">
    <source>
        <dbReference type="Pfam" id="PF12146"/>
    </source>
</evidence>
<dbReference type="InterPro" id="IPR053145">
    <property type="entry name" value="AB_hydrolase_Est10"/>
</dbReference>
<feature type="domain" description="Serine aminopeptidase S33" evidence="1">
    <location>
        <begin position="50"/>
        <end position="169"/>
    </location>
</feature>
<proteinExistence type="predicted"/>
<evidence type="ECO:0000313" key="3">
    <source>
        <dbReference type="Proteomes" id="UP001465153"/>
    </source>
</evidence>
<dbReference type="Proteomes" id="UP001465153">
    <property type="component" value="Unassembled WGS sequence"/>
</dbReference>
<organism evidence="2 3">
    <name type="scientific">Sessilibacter corallicola</name>
    <dbReference type="NCBI Taxonomy" id="2904075"/>
    <lineage>
        <taxon>Bacteria</taxon>
        <taxon>Pseudomonadati</taxon>
        <taxon>Pseudomonadota</taxon>
        <taxon>Gammaproteobacteria</taxon>
        <taxon>Cellvibrionales</taxon>
        <taxon>Cellvibrionaceae</taxon>
        <taxon>Sessilibacter</taxon>
    </lineage>
</organism>
<dbReference type="SUPFAM" id="SSF53474">
    <property type="entry name" value="alpha/beta-Hydrolases"/>
    <property type="match status" value="1"/>
</dbReference>
<gene>
    <name evidence="2" type="ORF">NBRC116591_06260</name>
</gene>
<dbReference type="PANTHER" id="PTHR43265:SF1">
    <property type="entry name" value="ESTERASE ESTD"/>
    <property type="match status" value="1"/>
</dbReference>
<protein>
    <submittedName>
        <fullName evidence="2">Alpha/beta hydrolase</fullName>
    </submittedName>
</protein>
<accession>A0ABQ0A588</accession>
<comment type="caution">
    <text evidence="2">The sequence shown here is derived from an EMBL/GenBank/DDBJ whole genome shotgun (WGS) entry which is preliminary data.</text>
</comment>
<keyword evidence="3" id="KW-1185">Reference proteome</keyword>
<dbReference type="EMBL" id="BAABWN010000002">
    <property type="protein sequence ID" value="GAA6166816.1"/>
    <property type="molecule type" value="Genomic_DNA"/>
</dbReference>
<sequence length="290" mass="32425">MYRFKVKNVLRPVIALLGSILFGSTLAYSEETLLLNESTEATWNASKAKSPQACVLMIHGWVSSMDEVGGMFKRLAQQLAENNIASIRVNVRGESERERSQYRLTSTFQSRIEDAQRGYDYLTRQCPDKPIGVVGFSLGGATAIALAGNINNSINSLVLWSSAVNPSEIFANIKPQKNIRDIIEEGEGIFNEFTDITVTKQHYLGMQGYEPLKTLHHYSGELLTVRGTEDFVPMHDLNIVNSSSSNHAEVRLIKGANHIFNTFDTNSHSDEQVIDYSEQWFVSSLLTNNK</sequence>
<evidence type="ECO:0000313" key="2">
    <source>
        <dbReference type="EMBL" id="GAA6166816.1"/>
    </source>
</evidence>
<dbReference type="GO" id="GO:0016787">
    <property type="term" value="F:hydrolase activity"/>
    <property type="evidence" value="ECO:0007669"/>
    <property type="project" value="UniProtKB-KW"/>
</dbReference>